<dbReference type="Proteomes" id="UP000499080">
    <property type="component" value="Unassembled WGS sequence"/>
</dbReference>
<evidence type="ECO:0000313" key="2">
    <source>
        <dbReference type="EMBL" id="GBN12195.1"/>
    </source>
</evidence>
<sequence>MNMRTRIKDRSLRLTFFFLREIAGRFSSTFTEFLLHPEKDTDVLSSILCFGTNFNLQDLKYFKDQIYFLRRQTEDSDQKIARLRLTFFFFLGEVPVVFSSTLEFLSS</sequence>
<keyword evidence="3" id="KW-1185">Reference proteome</keyword>
<keyword evidence="1" id="KW-1133">Transmembrane helix</keyword>
<accession>A0A4Y2LC20</accession>
<reference evidence="2 3" key="1">
    <citation type="journal article" date="2019" name="Sci. Rep.">
        <title>Orb-weaving spider Araneus ventricosus genome elucidates the spidroin gene catalogue.</title>
        <authorList>
            <person name="Kono N."/>
            <person name="Nakamura H."/>
            <person name="Ohtoshi R."/>
            <person name="Moran D.A.P."/>
            <person name="Shinohara A."/>
            <person name="Yoshida Y."/>
            <person name="Fujiwara M."/>
            <person name="Mori M."/>
            <person name="Tomita M."/>
            <person name="Arakawa K."/>
        </authorList>
    </citation>
    <scope>NUCLEOTIDE SEQUENCE [LARGE SCALE GENOMIC DNA]</scope>
</reference>
<gene>
    <name evidence="2" type="ORF">AVEN_77085_1</name>
</gene>
<keyword evidence="1" id="KW-0472">Membrane</keyword>
<dbReference type="EMBL" id="BGPR01005657">
    <property type="protein sequence ID" value="GBN12195.1"/>
    <property type="molecule type" value="Genomic_DNA"/>
</dbReference>
<protein>
    <submittedName>
        <fullName evidence="2">Uncharacterized protein</fullName>
    </submittedName>
</protein>
<organism evidence="2 3">
    <name type="scientific">Araneus ventricosus</name>
    <name type="common">Orbweaver spider</name>
    <name type="synonym">Epeira ventricosa</name>
    <dbReference type="NCBI Taxonomy" id="182803"/>
    <lineage>
        <taxon>Eukaryota</taxon>
        <taxon>Metazoa</taxon>
        <taxon>Ecdysozoa</taxon>
        <taxon>Arthropoda</taxon>
        <taxon>Chelicerata</taxon>
        <taxon>Arachnida</taxon>
        <taxon>Araneae</taxon>
        <taxon>Araneomorphae</taxon>
        <taxon>Entelegynae</taxon>
        <taxon>Araneoidea</taxon>
        <taxon>Araneidae</taxon>
        <taxon>Araneus</taxon>
    </lineage>
</organism>
<feature type="transmembrane region" description="Helical" evidence="1">
    <location>
        <begin position="85"/>
        <end position="105"/>
    </location>
</feature>
<proteinExistence type="predicted"/>
<name>A0A4Y2LC20_ARAVE</name>
<evidence type="ECO:0000256" key="1">
    <source>
        <dbReference type="SAM" id="Phobius"/>
    </source>
</evidence>
<comment type="caution">
    <text evidence="2">The sequence shown here is derived from an EMBL/GenBank/DDBJ whole genome shotgun (WGS) entry which is preliminary data.</text>
</comment>
<keyword evidence="1" id="KW-0812">Transmembrane</keyword>
<evidence type="ECO:0000313" key="3">
    <source>
        <dbReference type="Proteomes" id="UP000499080"/>
    </source>
</evidence>
<dbReference type="AlphaFoldDB" id="A0A4Y2LC20"/>